<dbReference type="RefSeq" id="WP_091405543.1">
    <property type="nucleotide sequence ID" value="NZ_FOAB01000001.1"/>
</dbReference>
<evidence type="ECO:0000259" key="1">
    <source>
        <dbReference type="Pfam" id="PF19089"/>
    </source>
</evidence>
<dbReference type="STRING" id="1038014.SAMN04487910_0672"/>
<name>A0A1H7HIU0_AQUAM</name>
<organism evidence="2 3">
    <name type="scientific">Aquimarina amphilecti</name>
    <dbReference type="NCBI Taxonomy" id="1038014"/>
    <lineage>
        <taxon>Bacteria</taxon>
        <taxon>Pseudomonadati</taxon>
        <taxon>Bacteroidota</taxon>
        <taxon>Flavobacteriia</taxon>
        <taxon>Flavobacteriales</taxon>
        <taxon>Flavobacteriaceae</taxon>
        <taxon>Aquimarina</taxon>
    </lineage>
</organism>
<dbReference type="Proteomes" id="UP000198521">
    <property type="component" value="Unassembled WGS sequence"/>
</dbReference>
<sequence length="303" mass="34577">MKNNIFFFLYIFCIGFSTTIYSQDLLETLEKEYPDTPQYEIATFKSTRIAIGHSIENRKEGVLQVMAMNRYWNIPDYQGQSFIADKWSARIALEYGISNRLSAGIGWTTLEDVYDGFLKYNLLRQRKKSKNSFVSVTLFQNASYRSENEGRSAIYGGFEDTSFSDRLAFTSQVLIARKFTPQFSAQISPTFIHRGSSLSNEDPNNHFAIGIGGRYKVGGHVSIVSEYYYVANPIKSVDTYGAFALGVNWELSDLMLQFHMTNAWSMVEDVFITQTPNNFNLQDGNFTFGFTATFALHLKQKQP</sequence>
<dbReference type="EMBL" id="FOAB01000001">
    <property type="protein sequence ID" value="SEK50194.1"/>
    <property type="molecule type" value="Genomic_DNA"/>
</dbReference>
<evidence type="ECO:0000313" key="2">
    <source>
        <dbReference type="EMBL" id="SEK50194.1"/>
    </source>
</evidence>
<dbReference type="InterPro" id="IPR045916">
    <property type="entry name" value="DUF5777"/>
</dbReference>
<protein>
    <recommendedName>
        <fullName evidence="1">DUF5777 domain-containing protein</fullName>
    </recommendedName>
</protein>
<keyword evidence="3" id="KW-1185">Reference proteome</keyword>
<feature type="domain" description="DUF5777" evidence="1">
    <location>
        <begin position="44"/>
        <end position="294"/>
    </location>
</feature>
<gene>
    <name evidence="2" type="ORF">SAMN04487910_0672</name>
</gene>
<reference evidence="3" key="1">
    <citation type="submission" date="2016-10" db="EMBL/GenBank/DDBJ databases">
        <authorList>
            <person name="Varghese N."/>
            <person name="Submissions S."/>
        </authorList>
    </citation>
    <scope>NUCLEOTIDE SEQUENCE [LARGE SCALE GENOMIC DNA]</scope>
    <source>
        <strain evidence="3">DSM 25232 / NCIMB 14723 / 92V</strain>
    </source>
</reference>
<evidence type="ECO:0000313" key="3">
    <source>
        <dbReference type="Proteomes" id="UP000198521"/>
    </source>
</evidence>
<accession>A0A1H7HIU0</accession>
<proteinExistence type="predicted"/>
<dbReference type="OrthoDB" id="1117410at2"/>
<dbReference type="AlphaFoldDB" id="A0A1H7HIU0"/>
<dbReference type="Pfam" id="PF19089">
    <property type="entry name" value="DUF5777"/>
    <property type="match status" value="1"/>
</dbReference>